<sequence>MHPSTAKNLVLFQIIGVTNTALTFITNILLIFVILRFSRRSLGSYRYLMILFAVFDMLYSASHALSNPIMFTHRHAFVVFASGPYTGQLVSLGYCAFFFALSLSLLAGHFLYRYLLICKNEWMFLFDDVRYRPILILLWLSQGTVWALCVKLGMSDFEVTKNYTRDAVLDEFNVDVDQAGMVAPLFFTDAPDGSKRFFWPTWTIFFCSFRIHDKLKSCTMSEKSRRLQIELFKALIVQAVIPSIFEYTPCLVAMGTAMLGIPLGRYANWCPTLLTFYTWLDPICIMLCVKDYRRAFRRCFRADSRPGSRSTAENSYASRNLKTRIEPSIVKLELSDVQV</sequence>
<keyword evidence="1" id="KW-0472">Membrane</keyword>
<keyword evidence="3" id="KW-1185">Reference proteome</keyword>
<organism evidence="2 3">
    <name type="scientific">Mesorhabditis spiculigera</name>
    <dbReference type="NCBI Taxonomy" id="96644"/>
    <lineage>
        <taxon>Eukaryota</taxon>
        <taxon>Metazoa</taxon>
        <taxon>Ecdysozoa</taxon>
        <taxon>Nematoda</taxon>
        <taxon>Chromadorea</taxon>
        <taxon>Rhabditida</taxon>
        <taxon>Rhabditina</taxon>
        <taxon>Rhabditomorpha</taxon>
        <taxon>Rhabditoidea</taxon>
        <taxon>Rhabditidae</taxon>
        <taxon>Mesorhabditinae</taxon>
        <taxon>Mesorhabditis</taxon>
    </lineage>
</organism>
<dbReference type="Gene3D" id="1.20.1070.10">
    <property type="entry name" value="Rhodopsin 7-helix transmembrane proteins"/>
    <property type="match status" value="1"/>
</dbReference>
<evidence type="ECO:0000256" key="1">
    <source>
        <dbReference type="SAM" id="Phobius"/>
    </source>
</evidence>
<comment type="caution">
    <text evidence="2">The sequence shown here is derived from an EMBL/GenBank/DDBJ whole genome shotgun (WGS) entry which is preliminary data.</text>
</comment>
<dbReference type="PANTHER" id="PTHR22943">
    <property type="entry name" value="7-TRANSMEMBRANE DOMAIN RECEPTOR C.ELEGANS"/>
    <property type="match status" value="1"/>
</dbReference>
<dbReference type="AlphaFoldDB" id="A0AA36CVY4"/>
<dbReference type="EMBL" id="CATQJA010002643">
    <property type="protein sequence ID" value="CAJ0576343.1"/>
    <property type="molecule type" value="Genomic_DNA"/>
</dbReference>
<feature type="transmembrane region" description="Helical" evidence="1">
    <location>
        <begin position="12"/>
        <end position="35"/>
    </location>
</feature>
<proteinExistence type="predicted"/>
<dbReference type="InterPro" id="IPR019428">
    <property type="entry name" value="7TM_GPCR_serpentine_rcpt_Str"/>
</dbReference>
<evidence type="ECO:0000313" key="2">
    <source>
        <dbReference type="EMBL" id="CAJ0576343.1"/>
    </source>
</evidence>
<protein>
    <recommendedName>
        <fullName evidence="4">G protein-coupled receptor</fullName>
    </recommendedName>
</protein>
<feature type="transmembrane region" description="Helical" evidence="1">
    <location>
        <begin position="266"/>
        <end position="289"/>
    </location>
</feature>
<feature type="transmembrane region" description="Helical" evidence="1">
    <location>
        <begin position="234"/>
        <end position="260"/>
    </location>
</feature>
<dbReference type="Proteomes" id="UP001177023">
    <property type="component" value="Unassembled WGS sequence"/>
</dbReference>
<evidence type="ECO:0000313" key="3">
    <source>
        <dbReference type="Proteomes" id="UP001177023"/>
    </source>
</evidence>
<gene>
    <name evidence="2" type="ORF">MSPICULIGERA_LOCUS14637</name>
</gene>
<reference evidence="2" key="1">
    <citation type="submission" date="2023-06" db="EMBL/GenBank/DDBJ databases">
        <authorList>
            <person name="Delattre M."/>
        </authorList>
    </citation>
    <scope>NUCLEOTIDE SEQUENCE</scope>
    <source>
        <strain evidence="2">AF72</strain>
    </source>
</reference>
<keyword evidence="1" id="KW-0812">Transmembrane</keyword>
<feature type="transmembrane region" description="Helical" evidence="1">
    <location>
        <begin position="47"/>
        <end position="71"/>
    </location>
</feature>
<dbReference type="SUPFAM" id="SSF81321">
    <property type="entry name" value="Family A G protein-coupled receptor-like"/>
    <property type="match status" value="1"/>
</dbReference>
<dbReference type="PANTHER" id="PTHR22943:SF248">
    <property type="entry name" value="SEVEN TM RECEPTOR"/>
    <property type="match status" value="1"/>
</dbReference>
<feature type="transmembrane region" description="Helical" evidence="1">
    <location>
        <begin position="91"/>
        <end position="112"/>
    </location>
</feature>
<keyword evidence="1" id="KW-1133">Transmembrane helix</keyword>
<evidence type="ECO:0008006" key="4">
    <source>
        <dbReference type="Google" id="ProtNLM"/>
    </source>
</evidence>
<feature type="non-terminal residue" evidence="2">
    <location>
        <position position="339"/>
    </location>
</feature>
<dbReference type="Pfam" id="PF10326">
    <property type="entry name" value="7TM_GPCR_Str"/>
    <property type="match status" value="1"/>
</dbReference>
<accession>A0AA36CVY4</accession>
<name>A0AA36CVY4_9BILA</name>